<dbReference type="AlphaFoldDB" id="A0A814DHE3"/>
<sequence length="125" mass="14713">MKSKKIFIVFLIIIILINEVCGQFFGKAKGALQLPRNGKRDFVNPIKEDQDAKFYLRKLENFLLKNDNDLKSIKEDHFLEDNVPLSLKTQQQKLNLKANFMKFLIDEWHKSELNMLDQINSSKNE</sequence>
<gene>
    <name evidence="2" type="ORF">OXX778_LOCUS14081</name>
</gene>
<dbReference type="Proteomes" id="UP000663879">
    <property type="component" value="Unassembled WGS sequence"/>
</dbReference>
<organism evidence="2 3">
    <name type="scientific">Brachionus calyciflorus</name>
    <dbReference type="NCBI Taxonomy" id="104777"/>
    <lineage>
        <taxon>Eukaryota</taxon>
        <taxon>Metazoa</taxon>
        <taxon>Spiralia</taxon>
        <taxon>Gnathifera</taxon>
        <taxon>Rotifera</taxon>
        <taxon>Eurotatoria</taxon>
        <taxon>Monogononta</taxon>
        <taxon>Pseudotrocha</taxon>
        <taxon>Ploima</taxon>
        <taxon>Brachionidae</taxon>
        <taxon>Brachionus</taxon>
    </lineage>
</organism>
<feature type="signal peptide" evidence="1">
    <location>
        <begin position="1"/>
        <end position="22"/>
    </location>
</feature>
<keyword evidence="1" id="KW-0732">Signal</keyword>
<name>A0A814DHE3_9BILA</name>
<proteinExistence type="predicted"/>
<reference evidence="2" key="1">
    <citation type="submission" date="2021-02" db="EMBL/GenBank/DDBJ databases">
        <authorList>
            <person name="Nowell W R."/>
        </authorList>
    </citation>
    <scope>NUCLEOTIDE SEQUENCE</scope>
    <source>
        <strain evidence="2">Ploen Becks lab</strain>
    </source>
</reference>
<dbReference type="EMBL" id="CAJNOC010002828">
    <property type="protein sequence ID" value="CAF0953703.1"/>
    <property type="molecule type" value="Genomic_DNA"/>
</dbReference>
<evidence type="ECO:0000256" key="1">
    <source>
        <dbReference type="SAM" id="SignalP"/>
    </source>
</evidence>
<evidence type="ECO:0000313" key="3">
    <source>
        <dbReference type="Proteomes" id="UP000663879"/>
    </source>
</evidence>
<comment type="caution">
    <text evidence="2">The sequence shown here is derived from an EMBL/GenBank/DDBJ whole genome shotgun (WGS) entry which is preliminary data.</text>
</comment>
<feature type="chain" id="PRO_5032468572" evidence="1">
    <location>
        <begin position="23"/>
        <end position="125"/>
    </location>
</feature>
<accession>A0A814DHE3</accession>
<evidence type="ECO:0000313" key="2">
    <source>
        <dbReference type="EMBL" id="CAF0953703.1"/>
    </source>
</evidence>
<protein>
    <submittedName>
        <fullName evidence="2">Uncharacterized protein</fullName>
    </submittedName>
</protein>
<keyword evidence="3" id="KW-1185">Reference proteome</keyword>